<sequence length="268" mass="30450">MYRRWSSGRAVLDPWAVMAIDENMRSRAAYKLMQMNQKFKLVKPKSTVLDLGASPGGWTLAAMKSLQCSPNVNWFEHSIDKMKKDIAIHSDINQTLIDYETSEFVDRRYGLVVAIDKEPMDPIPGAKFILGDINEINTKIQIKRRLLGRKVQIVLSDMAPKTIGNKFTDHVRIMELARSARDVAEEVLQSHGAFVVKIFRGEEEPEFLKSLKTSFSVVKTHKPAASRSESSEIYIIATGFIPIHLRTKKILDKSQDESRTSRKKSKAE</sequence>
<keyword evidence="2" id="KW-0698">rRNA processing</keyword>
<dbReference type="PIRSF" id="PIRSF005461">
    <property type="entry name" value="23S_rRNA_mtase"/>
    <property type="match status" value="1"/>
</dbReference>
<evidence type="ECO:0000256" key="5">
    <source>
        <dbReference type="ARBA" id="ARBA00022691"/>
    </source>
</evidence>
<evidence type="ECO:0000256" key="1">
    <source>
        <dbReference type="ARBA" id="ARBA00009258"/>
    </source>
</evidence>
<keyword evidence="5 7" id="KW-0949">S-adenosyl-L-methionine</keyword>
<evidence type="ECO:0000256" key="7">
    <source>
        <dbReference type="PIRSR" id="PIRSR005461-1"/>
    </source>
</evidence>
<dbReference type="SUPFAM" id="SSF53335">
    <property type="entry name" value="S-adenosyl-L-methionine-dependent methyltransferases"/>
    <property type="match status" value="1"/>
</dbReference>
<dbReference type="InterPro" id="IPR029063">
    <property type="entry name" value="SAM-dependent_MTases_sf"/>
</dbReference>
<gene>
    <name evidence="9" type="ORF">TOLI1172_LOCUS7915</name>
</gene>
<evidence type="ECO:0000256" key="4">
    <source>
        <dbReference type="ARBA" id="ARBA00022679"/>
    </source>
</evidence>
<accession>A0A7S0ZJV9</accession>
<dbReference type="GO" id="GO:0008650">
    <property type="term" value="F:rRNA (uridine-2'-O-)-methyltransferase activity"/>
    <property type="evidence" value="ECO:0007669"/>
    <property type="project" value="TreeGrafter"/>
</dbReference>
<keyword evidence="3" id="KW-0489">Methyltransferase</keyword>
<dbReference type="AlphaFoldDB" id="A0A7S0ZJV9"/>
<evidence type="ECO:0000256" key="2">
    <source>
        <dbReference type="ARBA" id="ARBA00022552"/>
    </source>
</evidence>
<evidence type="ECO:0000259" key="8">
    <source>
        <dbReference type="Pfam" id="PF01728"/>
    </source>
</evidence>
<dbReference type="Pfam" id="PF01728">
    <property type="entry name" value="FtsJ"/>
    <property type="match status" value="1"/>
</dbReference>
<dbReference type="HAMAP" id="MF_01547">
    <property type="entry name" value="RNA_methyltr_E"/>
    <property type="match status" value="1"/>
</dbReference>
<dbReference type="InterPro" id="IPR050082">
    <property type="entry name" value="RNA_methyltr_RlmE"/>
</dbReference>
<protein>
    <recommendedName>
        <fullName evidence="6">rRNA methyltransferase 2, mitochondrial</fullName>
    </recommendedName>
</protein>
<dbReference type="InterPro" id="IPR002877">
    <property type="entry name" value="RNA_MeTrfase_FtsJ_dom"/>
</dbReference>
<proteinExistence type="inferred from homology"/>
<keyword evidence="4" id="KW-0808">Transferase</keyword>
<organism evidence="9">
    <name type="scientific">Timspurckia oligopyrenoides</name>
    <dbReference type="NCBI Taxonomy" id="708627"/>
    <lineage>
        <taxon>Eukaryota</taxon>
        <taxon>Rhodophyta</taxon>
        <taxon>Bangiophyceae</taxon>
        <taxon>Porphyridiales</taxon>
        <taxon>Porphyridiaceae</taxon>
        <taxon>Timspurckia</taxon>
    </lineage>
</organism>
<dbReference type="PANTHER" id="PTHR10920">
    <property type="entry name" value="RIBOSOMAL RNA METHYLTRANSFERASE"/>
    <property type="match status" value="1"/>
</dbReference>
<comment type="similarity">
    <text evidence="1">Belongs to the class I-like SAM-binding methyltransferase superfamily. RNA methyltransferase RlmE family.</text>
</comment>
<feature type="domain" description="Ribosomal RNA methyltransferase FtsJ" evidence="8">
    <location>
        <begin position="25"/>
        <end position="240"/>
    </location>
</feature>
<evidence type="ECO:0000313" key="9">
    <source>
        <dbReference type="EMBL" id="CAD8823517.1"/>
    </source>
</evidence>
<dbReference type="EMBL" id="HBFP01010992">
    <property type="protein sequence ID" value="CAD8823517.1"/>
    <property type="molecule type" value="Transcribed_RNA"/>
</dbReference>
<feature type="active site" description="Proton acceptor" evidence="7">
    <location>
        <position position="197"/>
    </location>
</feature>
<reference evidence="9" key="1">
    <citation type="submission" date="2021-01" db="EMBL/GenBank/DDBJ databases">
        <authorList>
            <person name="Corre E."/>
            <person name="Pelletier E."/>
            <person name="Niang G."/>
            <person name="Scheremetjew M."/>
            <person name="Finn R."/>
            <person name="Kale V."/>
            <person name="Holt S."/>
            <person name="Cochrane G."/>
            <person name="Meng A."/>
            <person name="Brown T."/>
            <person name="Cohen L."/>
        </authorList>
    </citation>
    <scope>NUCLEOTIDE SEQUENCE</scope>
    <source>
        <strain evidence="9">CCMP3278</strain>
    </source>
</reference>
<dbReference type="PANTHER" id="PTHR10920:SF18">
    <property type="entry name" value="RRNA METHYLTRANSFERASE 2, MITOCHONDRIAL"/>
    <property type="match status" value="1"/>
</dbReference>
<dbReference type="Gene3D" id="3.40.50.150">
    <property type="entry name" value="Vaccinia Virus protein VP39"/>
    <property type="match status" value="1"/>
</dbReference>
<name>A0A7S0ZJV9_9RHOD</name>
<dbReference type="InterPro" id="IPR015507">
    <property type="entry name" value="rRNA-MeTfrase_E"/>
</dbReference>
<evidence type="ECO:0000256" key="6">
    <source>
        <dbReference type="ARBA" id="ARBA00041184"/>
    </source>
</evidence>
<evidence type="ECO:0000256" key="3">
    <source>
        <dbReference type="ARBA" id="ARBA00022603"/>
    </source>
</evidence>